<dbReference type="SUPFAM" id="SSF57701">
    <property type="entry name" value="Zn2/Cys6 DNA-binding domain"/>
    <property type="match status" value="1"/>
</dbReference>
<keyword evidence="1" id="KW-0479">Metal-binding</keyword>
<dbReference type="GO" id="GO:0003677">
    <property type="term" value="F:DNA binding"/>
    <property type="evidence" value="ECO:0007669"/>
    <property type="project" value="InterPro"/>
</dbReference>
<dbReference type="CDD" id="cd12148">
    <property type="entry name" value="fungal_TF_MHR"/>
    <property type="match status" value="1"/>
</dbReference>
<feature type="domain" description="Zn(2)-C6 fungal-type" evidence="4">
    <location>
        <begin position="22"/>
        <end position="52"/>
    </location>
</feature>
<proteinExistence type="predicted"/>
<comment type="caution">
    <text evidence="5">The sequence shown here is derived from an EMBL/GenBank/DDBJ whole genome shotgun (WGS) entry which is preliminary data.</text>
</comment>
<dbReference type="EMBL" id="JAGPNK010000017">
    <property type="protein sequence ID" value="KAH7305833.1"/>
    <property type="molecule type" value="Genomic_DNA"/>
</dbReference>
<dbReference type="InterPro" id="IPR050987">
    <property type="entry name" value="AtrR-like"/>
</dbReference>
<dbReference type="Proteomes" id="UP000813444">
    <property type="component" value="Unassembled WGS sequence"/>
</dbReference>
<protein>
    <submittedName>
        <fullName evidence="5">Fungal-specific transcription factor domain-containing protein</fullName>
    </submittedName>
</protein>
<dbReference type="CDD" id="cd00067">
    <property type="entry name" value="GAL4"/>
    <property type="match status" value="1"/>
</dbReference>
<dbReference type="SMART" id="SM00906">
    <property type="entry name" value="Fungal_trans"/>
    <property type="match status" value="1"/>
</dbReference>
<accession>A0A8K0SJI7</accession>
<dbReference type="InterPro" id="IPR001138">
    <property type="entry name" value="Zn2Cys6_DnaBD"/>
</dbReference>
<feature type="compositionally biased region" description="Low complexity" evidence="3">
    <location>
        <begin position="101"/>
        <end position="117"/>
    </location>
</feature>
<dbReference type="InterPro" id="IPR007219">
    <property type="entry name" value="XnlR_reg_dom"/>
</dbReference>
<dbReference type="Pfam" id="PF00172">
    <property type="entry name" value="Zn_clus"/>
    <property type="match status" value="1"/>
</dbReference>
<dbReference type="SMART" id="SM00066">
    <property type="entry name" value="GAL4"/>
    <property type="match status" value="1"/>
</dbReference>
<sequence>MDDAPAVPQQGSAGQPSSRRKACDLCVTKKIKCDRLKPVCSNCKLYSTRCSTSLIRRRANPPKPRPRPVEAADASVVNNDTQPLGARVERIERQLEGFLNSSASNHSHGNAAATNHSTGGESSLNSDNLGSDHGSQFHEISLIVPEPIPDALPLPPRDAITPLIDHYFDHRNSAIPIFHRPTFMRMLNDWYQRPTDRDRSTWAAIQITMALGLNTPKPGVVEHEPESMAMANHCLKNAQSAVTELVTLDRGILAIQVLLGIIHIFENCSDPGPASVLIGTAVRLAHRLEMHAAASREFFTPEEIEQRSRVFWITYSFDKDISLRAKIPSFQLDADIDIPLPMPEPADGIGVIWTECGRYSFNFHRMQVELAYIEGKISDLLHSNRSRHLKRDERQRRAAGLGAMLDQWYSRVHPSFRVDAAASTLGPTQLLLMTKLYHCYLLANICTHGVFSQASQWMERINSVDEAAADEFCRYRDNNAPTLVRANLEPPLPSQWDKCLELSRNCMILFQKGLPENVLCCAHFTSLIILLDQMAQYPSHPFVAIDEALTAKSLALYRKARSMVAKRSKIHAIGAAIFELERQAAAAVAAYRSRSEDDVGFSATTDPEMSLFLENQGYHPFGDMAEDPEGPFRFTFGDVLPTED</sequence>
<dbReference type="PANTHER" id="PTHR46910">
    <property type="entry name" value="TRANSCRIPTION FACTOR PDR1"/>
    <property type="match status" value="1"/>
</dbReference>
<feature type="compositionally biased region" description="Polar residues" evidence="3">
    <location>
        <begin position="118"/>
        <end position="129"/>
    </location>
</feature>
<dbReference type="AlphaFoldDB" id="A0A8K0SJI7"/>
<dbReference type="OrthoDB" id="2123952at2759"/>
<organism evidence="5 6">
    <name type="scientific">Stachybotrys elegans</name>
    <dbReference type="NCBI Taxonomy" id="80388"/>
    <lineage>
        <taxon>Eukaryota</taxon>
        <taxon>Fungi</taxon>
        <taxon>Dikarya</taxon>
        <taxon>Ascomycota</taxon>
        <taxon>Pezizomycotina</taxon>
        <taxon>Sordariomycetes</taxon>
        <taxon>Hypocreomycetidae</taxon>
        <taxon>Hypocreales</taxon>
        <taxon>Stachybotryaceae</taxon>
        <taxon>Stachybotrys</taxon>
    </lineage>
</organism>
<evidence type="ECO:0000259" key="4">
    <source>
        <dbReference type="PROSITE" id="PS50048"/>
    </source>
</evidence>
<keyword evidence="2" id="KW-0539">Nucleus</keyword>
<name>A0A8K0SJI7_9HYPO</name>
<dbReference type="GO" id="GO:0006351">
    <property type="term" value="P:DNA-templated transcription"/>
    <property type="evidence" value="ECO:0007669"/>
    <property type="project" value="InterPro"/>
</dbReference>
<reference evidence="5" key="1">
    <citation type="journal article" date="2021" name="Nat. Commun.">
        <title>Genetic determinants of endophytism in the Arabidopsis root mycobiome.</title>
        <authorList>
            <person name="Mesny F."/>
            <person name="Miyauchi S."/>
            <person name="Thiergart T."/>
            <person name="Pickel B."/>
            <person name="Atanasova L."/>
            <person name="Karlsson M."/>
            <person name="Huettel B."/>
            <person name="Barry K.W."/>
            <person name="Haridas S."/>
            <person name="Chen C."/>
            <person name="Bauer D."/>
            <person name="Andreopoulos W."/>
            <person name="Pangilinan J."/>
            <person name="LaButti K."/>
            <person name="Riley R."/>
            <person name="Lipzen A."/>
            <person name="Clum A."/>
            <person name="Drula E."/>
            <person name="Henrissat B."/>
            <person name="Kohler A."/>
            <person name="Grigoriev I.V."/>
            <person name="Martin F.M."/>
            <person name="Hacquard S."/>
        </authorList>
    </citation>
    <scope>NUCLEOTIDE SEQUENCE</scope>
    <source>
        <strain evidence="5">MPI-CAGE-CH-0235</strain>
    </source>
</reference>
<feature type="region of interest" description="Disordered" evidence="3">
    <location>
        <begin position="101"/>
        <end position="131"/>
    </location>
</feature>
<dbReference type="PROSITE" id="PS50048">
    <property type="entry name" value="ZN2_CY6_FUNGAL_2"/>
    <property type="match status" value="1"/>
</dbReference>
<dbReference type="Gene3D" id="4.10.240.10">
    <property type="entry name" value="Zn(2)-C6 fungal-type DNA-binding domain"/>
    <property type="match status" value="1"/>
</dbReference>
<keyword evidence="6" id="KW-1185">Reference proteome</keyword>
<dbReference type="PANTHER" id="PTHR46910:SF25">
    <property type="entry name" value="ABC-TRANSPORTER-REGULATING TRANSCRIPTION FACTOR"/>
    <property type="match status" value="1"/>
</dbReference>
<evidence type="ECO:0000313" key="5">
    <source>
        <dbReference type="EMBL" id="KAH7305833.1"/>
    </source>
</evidence>
<dbReference type="InterPro" id="IPR036864">
    <property type="entry name" value="Zn2-C6_fun-type_DNA-bd_sf"/>
</dbReference>
<dbReference type="Pfam" id="PF04082">
    <property type="entry name" value="Fungal_trans"/>
    <property type="match status" value="1"/>
</dbReference>
<dbReference type="GO" id="GO:0000981">
    <property type="term" value="F:DNA-binding transcription factor activity, RNA polymerase II-specific"/>
    <property type="evidence" value="ECO:0007669"/>
    <property type="project" value="InterPro"/>
</dbReference>
<gene>
    <name evidence="5" type="ORF">B0I35DRAFT_464555</name>
</gene>
<evidence type="ECO:0000256" key="3">
    <source>
        <dbReference type="SAM" id="MobiDB-lite"/>
    </source>
</evidence>
<evidence type="ECO:0000256" key="2">
    <source>
        <dbReference type="ARBA" id="ARBA00023242"/>
    </source>
</evidence>
<evidence type="ECO:0000256" key="1">
    <source>
        <dbReference type="ARBA" id="ARBA00022723"/>
    </source>
</evidence>
<dbReference type="GO" id="GO:0008270">
    <property type="term" value="F:zinc ion binding"/>
    <property type="evidence" value="ECO:0007669"/>
    <property type="project" value="InterPro"/>
</dbReference>
<evidence type="ECO:0000313" key="6">
    <source>
        <dbReference type="Proteomes" id="UP000813444"/>
    </source>
</evidence>